<sequence>QKQIVACSVHATMVEGKRRKNAHGVQNRVALYRDLHFGGKYDTI</sequence>
<name>A0A0G1N1Q5_9BACT</name>
<organism evidence="1 2">
    <name type="scientific">Candidatus Jorgensenbacteria bacterium GW2011_GWA2_45_9</name>
    <dbReference type="NCBI Taxonomy" id="1618663"/>
    <lineage>
        <taxon>Bacteria</taxon>
        <taxon>Candidatus Joergenseniibacteriota</taxon>
    </lineage>
</organism>
<gene>
    <name evidence="1" type="ORF">UX22_C0021G0001</name>
</gene>
<dbReference type="EMBL" id="LCLJ01000021">
    <property type="protein sequence ID" value="KKU14541.1"/>
    <property type="molecule type" value="Genomic_DNA"/>
</dbReference>
<reference evidence="1 2" key="1">
    <citation type="journal article" date="2015" name="Nature">
        <title>rRNA introns, odd ribosomes, and small enigmatic genomes across a large radiation of phyla.</title>
        <authorList>
            <person name="Brown C.T."/>
            <person name="Hug L.A."/>
            <person name="Thomas B.C."/>
            <person name="Sharon I."/>
            <person name="Castelle C.J."/>
            <person name="Singh A."/>
            <person name="Wilkins M.J."/>
            <person name="Williams K.H."/>
            <person name="Banfield J.F."/>
        </authorList>
    </citation>
    <scope>NUCLEOTIDE SEQUENCE [LARGE SCALE GENOMIC DNA]</scope>
</reference>
<dbReference type="AlphaFoldDB" id="A0A0G1N1Q5"/>
<evidence type="ECO:0000313" key="1">
    <source>
        <dbReference type="EMBL" id="KKU14541.1"/>
    </source>
</evidence>
<protein>
    <submittedName>
        <fullName evidence="1">Uncharacterized protein</fullName>
    </submittedName>
</protein>
<dbReference type="Proteomes" id="UP000034727">
    <property type="component" value="Unassembled WGS sequence"/>
</dbReference>
<proteinExistence type="predicted"/>
<feature type="non-terminal residue" evidence="1">
    <location>
        <position position="1"/>
    </location>
</feature>
<accession>A0A0G1N1Q5</accession>
<evidence type="ECO:0000313" key="2">
    <source>
        <dbReference type="Proteomes" id="UP000034727"/>
    </source>
</evidence>
<comment type="caution">
    <text evidence="1">The sequence shown here is derived from an EMBL/GenBank/DDBJ whole genome shotgun (WGS) entry which is preliminary data.</text>
</comment>